<dbReference type="STRING" id="154538.A0A1M2V536"/>
<organism evidence="2 3">
    <name type="scientific">Trametes pubescens</name>
    <name type="common">White-rot fungus</name>
    <dbReference type="NCBI Taxonomy" id="154538"/>
    <lineage>
        <taxon>Eukaryota</taxon>
        <taxon>Fungi</taxon>
        <taxon>Dikarya</taxon>
        <taxon>Basidiomycota</taxon>
        <taxon>Agaricomycotina</taxon>
        <taxon>Agaricomycetes</taxon>
        <taxon>Polyporales</taxon>
        <taxon>Polyporaceae</taxon>
        <taxon>Trametes</taxon>
    </lineage>
</organism>
<gene>
    <name evidence="2" type="ORF">TRAPUB_6706</name>
</gene>
<evidence type="ECO:0000313" key="3">
    <source>
        <dbReference type="Proteomes" id="UP000184267"/>
    </source>
</evidence>
<accession>A0A1M2V536</accession>
<keyword evidence="3" id="KW-1185">Reference proteome</keyword>
<evidence type="ECO:0000256" key="1">
    <source>
        <dbReference type="SAM" id="MobiDB-lite"/>
    </source>
</evidence>
<dbReference type="OrthoDB" id="2626014at2759"/>
<feature type="compositionally biased region" description="Basic residues" evidence="1">
    <location>
        <begin position="163"/>
        <end position="172"/>
    </location>
</feature>
<evidence type="ECO:0000313" key="2">
    <source>
        <dbReference type="EMBL" id="OJT02712.1"/>
    </source>
</evidence>
<feature type="compositionally biased region" description="Basic and acidic residues" evidence="1">
    <location>
        <begin position="246"/>
        <end position="258"/>
    </location>
</feature>
<feature type="compositionally biased region" description="Low complexity" evidence="1">
    <location>
        <begin position="198"/>
        <end position="221"/>
    </location>
</feature>
<feature type="region of interest" description="Disordered" evidence="1">
    <location>
        <begin position="163"/>
        <end position="264"/>
    </location>
</feature>
<dbReference type="Proteomes" id="UP000184267">
    <property type="component" value="Unassembled WGS sequence"/>
</dbReference>
<reference evidence="2 3" key="1">
    <citation type="submission" date="2016-10" db="EMBL/GenBank/DDBJ databases">
        <title>Genome sequence of the basidiomycete white-rot fungus Trametes pubescens.</title>
        <authorList>
            <person name="Makela M.R."/>
            <person name="Granchi Z."/>
            <person name="Peng M."/>
            <person name="De Vries R.P."/>
            <person name="Grigoriev I."/>
            <person name="Riley R."/>
            <person name="Hilden K."/>
        </authorList>
    </citation>
    <scope>NUCLEOTIDE SEQUENCE [LARGE SCALE GENOMIC DNA]</scope>
    <source>
        <strain evidence="2 3">FBCC735</strain>
    </source>
</reference>
<dbReference type="AlphaFoldDB" id="A0A1M2V536"/>
<name>A0A1M2V536_TRAPU</name>
<proteinExistence type="predicted"/>
<dbReference type="OMA" id="CPETECI"/>
<dbReference type="EMBL" id="MNAD01001650">
    <property type="protein sequence ID" value="OJT02712.1"/>
    <property type="molecule type" value="Genomic_DNA"/>
</dbReference>
<comment type="caution">
    <text evidence="2">The sequence shown here is derived from an EMBL/GenBank/DDBJ whole genome shotgun (WGS) entry which is preliminary data.</text>
</comment>
<protein>
    <submittedName>
        <fullName evidence="2">Uncharacterized protein</fullName>
    </submittedName>
</protein>
<sequence length="699" mass="76791">MSTLSHDENPIACGMPTDRLLWWGVSLLCGTCPTRSTSGDGRVLWDPASPLDIPIVEWKKSSLANGLQGPQRASTGPSPLAGTHHPLLSGQALASGKTLGAALEDYASLPEHVEEDDFEEISYDELRLSLCPADPAHFAPVFDYQRAYNHTLLSRSRSSISRLRKLSRASLKRPRDALTRTRAKHVRTLVEDPAREQTPSFELSKPSSSSSSTSSRASTSPETPPAHTSPLLFLGPDPARKPASPNDKEASPTAHFEDEAAVESDSLALAPAATPPSPKAKSFSSSLRRLRTLSRSSLFSARRHAPQVCDALPAESSGASLHHHSPPTAAEALQLPELVFDDLDFSFIVEENTSTPPATTFIATQLDSAAETETPVTPPLPRIEVHEPSPRLRTASLQLPRCLFVDPQSLTASAPASAVDRISRFWSAPPSPAWLSRNVEGVEPAAHSSPLPLPIPPPPSPPLYIVPRSLRPDSYYLREPEVAPKDSPYAIFIPAPNAHEYSEAVNFRPPAYLLNFVKKILRTSTIDPDMDLTSKQAETVDWGGEVDYSGIEWFKDPPPRPEQPPPPQATMDNYVPQPGVIEQNEAFDYALKSAPNVLYARFKQFGQLGVLAWCSEFSELIDALKHLGFDGNMFVSTRTQALKTCEDILKLNLDIEMQIIVMYLSSQVARLRRFLDADHQWDDYPKPKFPIDPNEYGKQ</sequence>